<dbReference type="SUPFAM" id="SSF56801">
    <property type="entry name" value="Acetyl-CoA synthetase-like"/>
    <property type="match status" value="1"/>
</dbReference>
<keyword evidence="2 5" id="KW-0436">Ligase</keyword>
<sequence length="522" mass="57999">MKEFSFPNITLPEMFFQTAKRFPQKTAISFYHLSFTYEQVMEMINRTAAGLSELGVKKGDRVALMMPNAPHYVVAYYAVLSLGAIVVQLNPMYTSYELRHLLADSGATVIVVYEPLFDRVEEIWEETVLRYAILLNFPGPVQKADDRRFLTVERVMAMGKVAPPAVELDPAEDVAVIQYTGGTTGLPKGAMLTHRNLVANVYQSLENFREGVAEGEEKVLVALPLFHVYGMTVGMNLGMSIGANLVLLPRFEVTEVLEAIKKHRPSMFPGAPTMYIAINSHPKVHEYGLDSIRICNSGSAPLPVEVLMSFEEKTGGMILEGYGLSETSPVTHTNPYHGKRKAGSIGKVVAGTEAKIVDLATGTKELSNGESGELIVRGPQVMKGYWNNPEETAQTLRDGWLFTGDIAMRDEDGYYYIVDRKKDMIIASGFNIYPREVEEVLYAHPGILEAAVIGVPHPYRGETVKAFVVKKPGEALSEEEVIKFSRERLAAYKVPTEVEFLPELPKTMVGKVLRRALRNRNA</sequence>
<protein>
    <submittedName>
        <fullName evidence="5">Long-chain-fatty-acid--CoA ligase</fullName>
    </submittedName>
</protein>
<feature type="domain" description="AMP-dependent synthetase/ligase" evidence="3">
    <location>
        <begin position="15"/>
        <end position="386"/>
    </location>
</feature>
<dbReference type="Gene3D" id="3.40.50.12780">
    <property type="entry name" value="N-terminal domain of ligase-like"/>
    <property type="match status" value="1"/>
</dbReference>
<dbReference type="EMBL" id="PEBX01000031">
    <property type="protein sequence ID" value="PTQ56365.1"/>
    <property type="molecule type" value="Genomic_DNA"/>
</dbReference>
<dbReference type="InterPro" id="IPR000873">
    <property type="entry name" value="AMP-dep_synth/lig_dom"/>
</dbReference>
<dbReference type="PANTHER" id="PTHR43767">
    <property type="entry name" value="LONG-CHAIN-FATTY-ACID--COA LIGASE"/>
    <property type="match status" value="1"/>
</dbReference>
<organism evidence="5 6">
    <name type="scientific">Candidatus Carbonibacillus altaicus</name>
    <dbReference type="NCBI Taxonomy" id="2163959"/>
    <lineage>
        <taxon>Bacteria</taxon>
        <taxon>Bacillati</taxon>
        <taxon>Bacillota</taxon>
        <taxon>Bacilli</taxon>
        <taxon>Bacillales</taxon>
        <taxon>Candidatus Carbonibacillus</taxon>
    </lineage>
</organism>
<accession>A0A2R6Y153</accession>
<dbReference type="FunFam" id="3.30.300.30:FF:000008">
    <property type="entry name" value="2,3-dihydroxybenzoate-AMP ligase"/>
    <property type="match status" value="1"/>
</dbReference>
<dbReference type="InterPro" id="IPR042099">
    <property type="entry name" value="ANL_N_sf"/>
</dbReference>
<evidence type="ECO:0000259" key="3">
    <source>
        <dbReference type="Pfam" id="PF00501"/>
    </source>
</evidence>
<comment type="caution">
    <text evidence="5">The sequence shown here is derived from an EMBL/GenBank/DDBJ whole genome shotgun (WGS) entry which is preliminary data.</text>
</comment>
<dbReference type="NCBIfam" id="NF004837">
    <property type="entry name" value="PRK06187.1"/>
    <property type="match status" value="1"/>
</dbReference>
<proteinExistence type="inferred from homology"/>
<evidence type="ECO:0000256" key="1">
    <source>
        <dbReference type="ARBA" id="ARBA00006432"/>
    </source>
</evidence>
<feature type="domain" description="AMP-binding enzyme C-terminal" evidence="4">
    <location>
        <begin position="436"/>
        <end position="511"/>
    </location>
</feature>
<dbReference type="AlphaFoldDB" id="A0A2R6Y153"/>
<dbReference type="InterPro" id="IPR050237">
    <property type="entry name" value="ATP-dep_AMP-bd_enzyme"/>
</dbReference>
<name>A0A2R6Y153_9BACL</name>
<evidence type="ECO:0000256" key="2">
    <source>
        <dbReference type="ARBA" id="ARBA00022598"/>
    </source>
</evidence>
<dbReference type="GO" id="GO:0016877">
    <property type="term" value="F:ligase activity, forming carbon-sulfur bonds"/>
    <property type="evidence" value="ECO:0007669"/>
    <property type="project" value="UniProtKB-ARBA"/>
</dbReference>
<dbReference type="Pfam" id="PF13193">
    <property type="entry name" value="AMP-binding_C"/>
    <property type="match status" value="1"/>
</dbReference>
<dbReference type="InterPro" id="IPR020845">
    <property type="entry name" value="AMP-binding_CS"/>
</dbReference>
<dbReference type="InterPro" id="IPR025110">
    <property type="entry name" value="AMP-bd_C"/>
</dbReference>
<dbReference type="PROSITE" id="PS00455">
    <property type="entry name" value="AMP_BINDING"/>
    <property type="match status" value="1"/>
</dbReference>
<dbReference type="InterPro" id="IPR045851">
    <property type="entry name" value="AMP-bd_C_sf"/>
</dbReference>
<dbReference type="FunFam" id="3.40.50.12780:FF:000003">
    <property type="entry name" value="Long-chain-fatty-acid--CoA ligase FadD"/>
    <property type="match status" value="1"/>
</dbReference>
<dbReference type="Pfam" id="PF00501">
    <property type="entry name" value="AMP-binding"/>
    <property type="match status" value="1"/>
</dbReference>
<dbReference type="CDD" id="cd05936">
    <property type="entry name" value="FC-FACS_FadD_like"/>
    <property type="match status" value="1"/>
</dbReference>
<evidence type="ECO:0000313" key="5">
    <source>
        <dbReference type="EMBL" id="PTQ56365.1"/>
    </source>
</evidence>
<evidence type="ECO:0000259" key="4">
    <source>
        <dbReference type="Pfam" id="PF13193"/>
    </source>
</evidence>
<dbReference type="Proteomes" id="UP000244338">
    <property type="component" value="Unassembled WGS sequence"/>
</dbReference>
<comment type="similarity">
    <text evidence="1">Belongs to the ATP-dependent AMP-binding enzyme family.</text>
</comment>
<dbReference type="Gene3D" id="3.30.300.30">
    <property type="match status" value="1"/>
</dbReference>
<gene>
    <name evidence="5" type="ORF">BSOLF_0300</name>
</gene>
<reference evidence="6" key="1">
    <citation type="journal article" date="2018" name="Sci. Rep.">
        <title>Lignite coal burning seam in the remote Altai Mountains harbors a hydrogen-driven thermophilic microbial community.</title>
        <authorList>
            <person name="Kadnikov V.V."/>
            <person name="Mardanov A.V."/>
            <person name="Ivasenko D.A."/>
            <person name="Antsiferov D.V."/>
            <person name="Beletsky A.V."/>
            <person name="Karnachuk O.V."/>
            <person name="Ravin N.V."/>
        </authorList>
    </citation>
    <scope>NUCLEOTIDE SEQUENCE [LARGE SCALE GENOMIC DNA]</scope>
</reference>
<evidence type="ECO:0000313" key="6">
    <source>
        <dbReference type="Proteomes" id="UP000244338"/>
    </source>
</evidence>
<dbReference type="PANTHER" id="PTHR43767:SF12">
    <property type="entry name" value="AMP-DEPENDENT SYNTHETASE AND LIGASE"/>
    <property type="match status" value="1"/>
</dbReference>